<reference evidence="4 5" key="1">
    <citation type="submission" date="2017-03" db="EMBL/GenBank/DDBJ databases">
        <title>Complete Genome Sequence of a natural compounds producer, Streptomyces violaceus S21.</title>
        <authorList>
            <person name="Zhong C."/>
            <person name="Zhao Z."/>
            <person name="Fu J."/>
            <person name="Zong G."/>
            <person name="Qin R."/>
            <person name="Cao G."/>
        </authorList>
    </citation>
    <scope>NUCLEOTIDE SEQUENCE [LARGE SCALE GENOMIC DNA]</scope>
    <source>
        <strain evidence="4 5">S21</strain>
    </source>
</reference>
<gene>
    <name evidence="4" type="ORF">B1H20_01305</name>
</gene>
<dbReference type="OrthoDB" id="2143260at2"/>
<evidence type="ECO:0000313" key="5">
    <source>
        <dbReference type="Proteomes" id="UP000192445"/>
    </source>
</evidence>
<name>A0A1V0U4X3_STRVN</name>
<proteinExistence type="inferred from homology"/>
<dbReference type="RefSeq" id="WP_078580774.1">
    <property type="nucleotide sequence ID" value="NZ_CP020570.1"/>
</dbReference>
<feature type="compositionally biased region" description="Basic and acidic residues" evidence="2">
    <location>
        <begin position="7"/>
        <end position="22"/>
    </location>
</feature>
<dbReference type="InterPro" id="IPR008462">
    <property type="entry name" value="CsbD"/>
</dbReference>
<accession>A0A1V0U4X3</accession>
<evidence type="ECO:0000259" key="3">
    <source>
        <dbReference type="Pfam" id="PF05532"/>
    </source>
</evidence>
<dbReference type="InterPro" id="IPR036629">
    <property type="entry name" value="YjbJ_sf"/>
</dbReference>
<dbReference type="GeneID" id="63978113"/>
<dbReference type="EMBL" id="CP020570">
    <property type="protein sequence ID" value="ARF60171.1"/>
    <property type="molecule type" value="Genomic_DNA"/>
</dbReference>
<dbReference type="Gene3D" id="1.10.1470.10">
    <property type="entry name" value="YjbJ"/>
    <property type="match status" value="1"/>
</dbReference>
<comment type="similarity">
    <text evidence="1">Belongs to the UPF0337 (CsbD) family.</text>
</comment>
<evidence type="ECO:0000256" key="2">
    <source>
        <dbReference type="SAM" id="MobiDB-lite"/>
    </source>
</evidence>
<dbReference type="KEGG" id="svu:B1H20_01305"/>
<dbReference type="AlphaFoldDB" id="A0A1V0U4X3"/>
<feature type="region of interest" description="Disordered" evidence="2">
    <location>
        <begin position="1"/>
        <end position="57"/>
    </location>
</feature>
<dbReference type="SUPFAM" id="SSF69047">
    <property type="entry name" value="Hypothetical protein YjbJ"/>
    <property type="match status" value="1"/>
</dbReference>
<organism evidence="4 5">
    <name type="scientific">Streptomyces violaceoruber</name>
    <dbReference type="NCBI Taxonomy" id="1935"/>
    <lineage>
        <taxon>Bacteria</taxon>
        <taxon>Bacillati</taxon>
        <taxon>Actinomycetota</taxon>
        <taxon>Actinomycetes</taxon>
        <taxon>Kitasatosporales</taxon>
        <taxon>Streptomycetaceae</taxon>
        <taxon>Streptomyces</taxon>
        <taxon>Streptomyces violaceoruber group</taxon>
    </lineage>
</organism>
<evidence type="ECO:0000313" key="4">
    <source>
        <dbReference type="EMBL" id="ARF60171.1"/>
    </source>
</evidence>
<feature type="compositionally biased region" description="Basic and acidic residues" evidence="2">
    <location>
        <begin position="31"/>
        <end position="57"/>
    </location>
</feature>
<dbReference type="Proteomes" id="UP000192445">
    <property type="component" value="Chromosome"/>
</dbReference>
<evidence type="ECO:0000256" key="1">
    <source>
        <dbReference type="ARBA" id="ARBA00009129"/>
    </source>
</evidence>
<protein>
    <submittedName>
        <fullName evidence="4">CsbD family protein</fullName>
    </submittedName>
</protein>
<sequence length="57" mass="6104">MGADQKAQAKTDQAKGKVKETAGRAVGNERLVAEGRADQTKGDAREAKEKTKDAFKN</sequence>
<feature type="domain" description="CsbD-like" evidence="3">
    <location>
        <begin position="6"/>
        <end position="56"/>
    </location>
</feature>
<dbReference type="STRING" id="1935.B1H20_01305"/>
<dbReference type="Pfam" id="PF05532">
    <property type="entry name" value="CsbD"/>
    <property type="match status" value="1"/>
</dbReference>